<dbReference type="Pfam" id="PF12833">
    <property type="entry name" value="HTH_18"/>
    <property type="match status" value="1"/>
</dbReference>
<evidence type="ECO:0000313" key="6">
    <source>
        <dbReference type="Proteomes" id="UP001209535"/>
    </source>
</evidence>
<keyword evidence="6" id="KW-1185">Reference proteome</keyword>
<dbReference type="Pfam" id="PF14525">
    <property type="entry name" value="AraC_binding_2"/>
    <property type="match status" value="1"/>
</dbReference>
<dbReference type="PRINTS" id="PR00032">
    <property type="entry name" value="HTHARAC"/>
</dbReference>
<evidence type="ECO:0000256" key="2">
    <source>
        <dbReference type="ARBA" id="ARBA00023125"/>
    </source>
</evidence>
<dbReference type="InterPro" id="IPR018062">
    <property type="entry name" value="HTH_AraC-typ_CS"/>
</dbReference>
<evidence type="ECO:0000259" key="4">
    <source>
        <dbReference type="PROSITE" id="PS01124"/>
    </source>
</evidence>
<gene>
    <name evidence="5" type="ORF">OEZ60_20825</name>
</gene>
<dbReference type="InterPro" id="IPR018060">
    <property type="entry name" value="HTH_AraC"/>
</dbReference>
<dbReference type="InterPro" id="IPR009057">
    <property type="entry name" value="Homeodomain-like_sf"/>
</dbReference>
<dbReference type="InterPro" id="IPR050204">
    <property type="entry name" value="AraC_XylS_family_regulators"/>
</dbReference>
<dbReference type="Proteomes" id="UP001209535">
    <property type="component" value="Unassembled WGS sequence"/>
</dbReference>
<dbReference type="InterPro" id="IPR035418">
    <property type="entry name" value="AraC-bd_2"/>
</dbReference>
<dbReference type="PANTHER" id="PTHR46796">
    <property type="entry name" value="HTH-TYPE TRANSCRIPTIONAL ACTIVATOR RHAS-RELATED"/>
    <property type="match status" value="1"/>
</dbReference>
<organism evidence="5 6">
    <name type="scientific">Albidovulum salinarum</name>
    <dbReference type="NCBI Taxonomy" id="2984153"/>
    <lineage>
        <taxon>Bacteria</taxon>
        <taxon>Pseudomonadati</taxon>
        <taxon>Pseudomonadota</taxon>
        <taxon>Alphaproteobacteria</taxon>
        <taxon>Rhodobacterales</taxon>
        <taxon>Paracoccaceae</taxon>
        <taxon>Albidovulum</taxon>
    </lineage>
</organism>
<name>A0ABT2XBL6_9RHOB</name>
<dbReference type="SUPFAM" id="SSF46689">
    <property type="entry name" value="Homeodomain-like"/>
    <property type="match status" value="1"/>
</dbReference>
<evidence type="ECO:0000256" key="1">
    <source>
        <dbReference type="ARBA" id="ARBA00023015"/>
    </source>
</evidence>
<feature type="domain" description="HTH araC/xylS-type" evidence="4">
    <location>
        <begin position="215"/>
        <end position="314"/>
    </location>
</feature>
<proteinExistence type="predicted"/>
<dbReference type="PROSITE" id="PS01124">
    <property type="entry name" value="HTH_ARAC_FAMILY_2"/>
    <property type="match status" value="1"/>
</dbReference>
<keyword evidence="1" id="KW-0805">Transcription regulation</keyword>
<dbReference type="Gene3D" id="1.10.10.60">
    <property type="entry name" value="Homeodomain-like"/>
    <property type="match status" value="1"/>
</dbReference>
<evidence type="ECO:0000256" key="3">
    <source>
        <dbReference type="ARBA" id="ARBA00023163"/>
    </source>
</evidence>
<keyword evidence="3" id="KW-0804">Transcription</keyword>
<evidence type="ECO:0000313" key="5">
    <source>
        <dbReference type="EMBL" id="MCU9850432.1"/>
    </source>
</evidence>
<reference evidence="5 6" key="1">
    <citation type="submission" date="2022-10" db="EMBL/GenBank/DDBJ databases">
        <title>Defluviimonas sp. nov., isolated from ocean surface sediments.</title>
        <authorList>
            <person name="He W."/>
            <person name="Wang L."/>
            <person name="Zhang D.-F."/>
        </authorList>
    </citation>
    <scope>NUCLEOTIDE SEQUENCE [LARGE SCALE GENOMIC DNA]</scope>
    <source>
        <strain evidence="5 6">WL0024</strain>
    </source>
</reference>
<comment type="caution">
    <text evidence="5">The sequence shown here is derived from an EMBL/GenBank/DDBJ whole genome shotgun (WGS) entry which is preliminary data.</text>
</comment>
<dbReference type="InterPro" id="IPR020449">
    <property type="entry name" value="Tscrpt_reg_AraC-type_HTH"/>
</dbReference>
<dbReference type="PROSITE" id="PS00041">
    <property type="entry name" value="HTH_ARAC_FAMILY_1"/>
    <property type="match status" value="1"/>
</dbReference>
<dbReference type="SMART" id="SM00342">
    <property type="entry name" value="HTH_ARAC"/>
    <property type="match status" value="1"/>
</dbReference>
<protein>
    <submittedName>
        <fullName evidence="5">Helix-turn-helix domain-containing protein</fullName>
    </submittedName>
</protein>
<dbReference type="RefSeq" id="WP_263340541.1">
    <property type="nucleotide sequence ID" value="NZ_JAOVQO010000030.1"/>
</dbReference>
<sequence length="322" mass="35945">MTSQLRFSTAQTPQQDRSSQWNAVIADAYFPLQLHFRNPLEFNGRLTRTPLGHVGLSRLTSDPVNYERRRSHISEAREEEYLVTIPRASSVEFRQLGKDVRCDPGGFILERGDEPYRFMYEKPNDLFVLKVGRSALSERVRQPDRHCARVIDATSGTASLFATMVGHAQGQIAEIGASAAETIGRQLLELLGLALDGGSDAAESGVSSVRAAHLGRVERFIRANLKEPGLSPDLIAEGCGISKRYLHDLFKDVNGTVSQQIRDQRLIAARDRLEAANGVKIAEIAYRFGFSDQAQFARLFKAKFGLTPSDFQRRHEESRRDG</sequence>
<accession>A0ABT2XBL6</accession>
<dbReference type="PANTHER" id="PTHR46796:SF6">
    <property type="entry name" value="ARAC SUBFAMILY"/>
    <property type="match status" value="1"/>
</dbReference>
<keyword evidence="2" id="KW-0238">DNA-binding</keyword>
<dbReference type="EMBL" id="JAOVQO010000030">
    <property type="protein sequence ID" value="MCU9850432.1"/>
    <property type="molecule type" value="Genomic_DNA"/>
</dbReference>